<sequence>MASSDWDGKISNFKVSEQAFPELYQELSQMHHKERCDRLRCLAMLGMYALRGGAMTTVQHSSPPLEEQVEEKNNKLDKARNGLKGKLLQSV</sequence>
<proteinExistence type="predicted"/>
<dbReference type="OrthoDB" id="6630320at2"/>
<dbReference type="GeneID" id="83585799"/>
<evidence type="ECO:0000256" key="1">
    <source>
        <dbReference type="SAM" id="MobiDB-lite"/>
    </source>
</evidence>
<dbReference type="Proteomes" id="UP000031977">
    <property type="component" value="Unassembled WGS sequence"/>
</dbReference>
<dbReference type="AlphaFoldDB" id="A0A0C3IBP4"/>
<feature type="region of interest" description="Disordered" evidence="1">
    <location>
        <begin position="58"/>
        <end position="81"/>
    </location>
</feature>
<organism evidence="2 3">
    <name type="scientific">Vibrio mytili</name>
    <dbReference type="NCBI Taxonomy" id="50718"/>
    <lineage>
        <taxon>Bacteria</taxon>
        <taxon>Pseudomonadati</taxon>
        <taxon>Pseudomonadota</taxon>
        <taxon>Gammaproteobacteria</taxon>
        <taxon>Vibrionales</taxon>
        <taxon>Vibrionaceae</taxon>
        <taxon>Vibrio</taxon>
    </lineage>
</organism>
<reference evidence="2 3" key="1">
    <citation type="submission" date="2015-01" db="EMBL/GenBank/DDBJ databases">
        <title>Draft genome of Vibrio mytili type strain CAIM 528.</title>
        <authorList>
            <person name="Gonzalez-Castillo A."/>
            <person name="Gomez-Gil B."/>
            <person name="Enciso-Ibarra J."/>
        </authorList>
    </citation>
    <scope>NUCLEOTIDE SEQUENCE [LARGE SCALE GENOMIC DNA]</scope>
    <source>
        <strain evidence="2 3">CAIM 528</strain>
    </source>
</reference>
<evidence type="ECO:0000313" key="3">
    <source>
        <dbReference type="Proteomes" id="UP000031977"/>
    </source>
</evidence>
<keyword evidence="3" id="KW-1185">Reference proteome</keyword>
<dbReference type="EMBL" id="JXOK01000015">
    <property type="protein sequence ID" value="KIN11712.1"/>
    <property type="molecule type" value="Genomic_DNA"/>
</dbReference>
<feature type="compositionally biased region" description="Basic and acidic residues" evidence="1">
    <location>
        <begin position="70"/>
        <end position="80"/>
    </location>
</feature>
<protein>
    <submittedName>
        <fullName evidence="2">Uncharacterized protein</fullName>
    </submittedName>
</protein>
<gene>
    <name evidence="2" type="ORF">SU60_06530</name>
</gene>
<accession>A0A0C3IBP4</accession>
<name>A0A0C3IBP4_9VIBR</name>
<comment type="caution">
    <text evidence="2">The sequence shown here is derived from an EMBL/GenBank/DDBJ whole genome shotgun (WGS) entry which is preliminary data.</text>
</comment>
<dbReference type="RefSeq" id="WP_041154791.1">
    <property type="nucleotide sequence ID" value="NZ_CBCRVP010000007.1"/>
</dbReference>
<evidence type="ECO:0000313" key="2">
    <source>
        <dbReference type="EMBL" id="KIN11712.1"/>
    </source>
</evidence>